<dbReference type="PANTHER" id="PTHR33673">
    <property type="entry name" value="SUPPRESSOR SRP40-LIKE PROTEIN"/>
    <property type="match status" value="1"/>
</dbReference>
<gene>
    <name evidence="2" type="ORF">TorRG33x02_248790</name>
</gene>
<organism evidence="2 3">
    <name type="scientific">Trema orientale</name>
    <name type="common">Charcoal tree</name>
    <name type="synonym">Celtis orientalis</name>
    <dbReference type="NCBI Taxonomy" id="63057"/>
    <lineage>
        <taxon>Eukaryota</taxon>
        <taxon>Viridiplantae</taxon>
        <taxon>Streptophyta</taxon>
        <taxon>Embryophyta</taxon>
        <taxon>Tracheophyta</taxon>
        <taxon>Spermatophyta</taxon>
        <taxon>Magnoliopsida</taxon>
        <taxon>eudicotyledons</taxon>
        <taxon>Gunneridae</taxon>
        <taxon>Pentapetalae</taxon>
        <taxon>rosids</taxon>
        <taxon>fabids</taxon>
        <taxon>Rosales</taxon>
        <taxon>Cannabaceae</taxon>
        <taxon>Trema</taxon>
    </lineage>
</organism>
<comment type="caution">
    <text evidence="2">The sequence shown here is derived from an EMBL/GenBank/DDBJ whole genome shotgun (WGS) entry which is preliminary data.</text>
</comment>
<feature type="compositionally biased region" description="Low complexity" evidence="1">
    <location>
        <begin position="35"/>
        <end position="53"/>
    </location>
</feature>
<dbReference type="OrthoDB" id="1194693at2759"/>
<dbReference type="EMBL" id="JXTC01000265">
    <property type="protein sequence ID" value="PON73621.1"/>
    <property type="molecule type" value="Genomic_DNA"/>
</dbReference>
<dbReference type="Proteomes" id="UP000237000">
    <property type="component" value="Unassembled WGS sequence"/>
</dbReference>
<dbReference type="InParanoid" id="A0A2P5DJZ8"/>
<feature type="region of interest" description="Disordered" evidence="1">
    <location>
        <begin position="197"/>
        <end position="254"/>
    </location>
</feature>
<evidence type="ECO:0000313" key="3">
    <source>
        <dbReference type="Proteomes" id="UP000237000"/>
    </source>
</evidence>
<evidence type="ECO:0000256" key="1">
    <source>
        <dbReference type="SAM" id="MobiDB-lite"/>
    </source>
</evidence>
<evidence type="ECO:0000313" key="2">
    <source>
        <dbReference type="EMBL" id="PON73621.1"/>
    </source>
</evidence>
<feature type="compositionally biased region" description="Polar residues" evidence="1">
    <location>
        <begin position="203"/>
        <end position="213"/>
    </location>
</feature>
<protein>
    <submittedName>
        <fullName evidence="2">Pinin-like protein</fullName>
    </submittedName>
</protein>
<reference evidence="3" key="1">
    <citation type="submission" date="2016-06" db="EMBL/GenBank/DDBJ databases">
        <title>Parallel loss of symbiosis genes in relatives of nitrogen-fixing non-legume Parasponia.</title>
        <authorList>
            <person name="Van Velzen R."/>
            <person name="Holmer R."/>
            <person name="Bu F."/>
            <person name="Rutten L."/>
            <person name="Van Zeijl A."/>
            <person name="Liu W."/>
            <person name="Santuari L."/>
            <person name="Cao Q."/>
            <person name="Sharma T."/>
            <person name="Shen D."/>
            <person name="Roswanjaya Y."/>
            <person name="Wardhani T."/>
            <person name="Kalhor M.S."/>
            <person name="Jansen J."/>
            <person name="Van den Hoogen J."/>
            <person name="Gungor B."/>
            <person name="Hartog M."/>
            <person name="Hontelez J."/>
            <person name="Verver J."/>
            <person name="Yang W.-C."/>
            <person name="Schijlen E."/>
            <person name="Repin R."/>
            <person name="Schilthuizen M."/>
            <person name="Schranz E."/>
            <person name="Heidstra R."/>
            <person name="Miyata K."/>
            <person name="Fedorova E."/>
            <person name="Kohlen W."/>
            <person name="Bisseling T."/>
            <person name="Smit S."/>
            <person name="Geurts R."/>
        </authorList>
    </citation>
    <scope>NUCLEOTIDE SEQUENCE [LARGE SCALE GENOMIC DNA]</scope>
    <source>
        <strain evidence="3">cv. RG33-2</strain>
    </source>
</reference>
<dbReference type="STRING" id="63057.A0A2P5DJZ8"/>
<dbReference type="AlphaFoldDB" id="A0A2P5DJZ8"/>
<name>A0A2P5DJZ8_TREOI</name>
<accession>A0A2P5DJZ8</accession>
<dbReference type="PANTHER" id="PTHR33673:SF36">
    <property type="entry name" value="MYB-LIKE PROTEIN Q"/>
    <property type="match status" value="1"/>
</dbReference>
<feature type="region of interest" description="Disordered" evidence="1">
    <location>
        <begin position="29"/>
        <end position="78"/>
    </location>
</feature>
<sequence length="334" mass="37247">MDDLANEHGRESSKSLKVPFDFDVPKIISTQDEFNSSGHNSSSSSASDSPPGSVVTEKDVEFSLQPKQVGPYCDGSHFSPDLSPQLPMWSPHKLSPMQSPLVQAPARPSGYDPNRIPASIFSSKPSTPLEWSTASNESLFSLHVGNTSFSRDQFLTLYRSGELTKFDELVTNVPPPFPAGANESSSRYSCEIKTVNFERESSESASTNNSKESSGLEFQGREKNTNMKPATFDDQIRRKGRNNSNGHLSYRSDESYNSTRSFQFPALVGHDHGAKFSTQKVDSKRHYLLPQPQPLPLMHILKQHERSQVFVRTKPKSAVSRWLSCFSFCYGKCH</sequence>
<proteinExistence type="predicted"/>
<keyword evidence="3" id="KW-1185">Reference proteome</keyword>